<dbReference type="RefSeq" id="WP_385942739.1">
    <property type="nucleotide sequence ID" value="NZ_JBHSOZ010000010.1"/>
</dbReference>
<keyword evidence="1" id="KW-0489">Methyltransferase</keyword>
<sequence>MREWYEESFQEDYLRIYDHRDEQKAARELEALMSYIPLQKKMTVLDLCCGHGRHCRWLARKDFDVTGVDLSAVLLKKAIDLTSDLSIKYMRADVRNIQFRNEYDAVFNLFTSFGYFPDDEENELVFKNAYQALKPGGWFLFDYLNPEYVTKNLVAVDESNKDGLRIRQQRKIENGFVAKTITIYENESKREYLERVKLYSSEELKSMLESSGFTIQSHFGDYDASPYQTATSPRQIFICHKEK</sequence>
<dbReference type="GO" id="GO:0061542">
    <property type="term" value="F:3-demethylubiquinol 3-O-methyltransferase activity"/>
    <property type="evidence" value="ECO:0007669"/>
    <property type="project" value="UniProtKB-EC"/>
</dbReference>
<dbReference type="Pfam" id="PF13489">
    <property type="entry name" value="Methyltransf_23"/>
    <property type="match status" value="1"/>
</dbReference>
<gene>
    <name evidence="1" type="ORF">ACFPU1_15525</name>
</gene>
<organism evidence="1 2">
    <name type="scientific">Thalassorhabdus alkalitolerans</name>
    <dbReference type="NCBI Taxonomy" id="2282697"/>
    <lineage>
        <taxon>Bacteria</taxon>
        <taxon>Bacillati</taxon>
        <taxon>Bacillota</taxon>
        <taxon>Bacilli</taxon>
        <taxon>Bacillales</taxon>
        <taxon>Bacillaceae</taxon>
        <taxon>Thalassorhabdus</taxon>
    </lineage>
</organism>
<dbReference type="SUPFAM" id="SSF53335">
    <property type="entry name" value="S-adenosyl-L-methionine-dependent methyltransferases"/>
    <property type="match status" value="1"/>
</dbReference>
<evidence type="ECO:0000313" key="2">
    <source>
        <dbReference type="Proteomes" id="UP001596142"/>
    </source>
</evidence>
<dbReference type="Gene3D" id="3.40.50.150">
    <property type="entry name" value="Vaccinia Virus protein VP39"/>
    <property type="match status" value="1"/>
</dbReference>
<comment type="caution">
    <text evidence="1">The sequence shown here is derived from an EMBL/GenBank/DDBJ whole genome shotgun (WGS) entry which is preliminary data.</text>
</comment>
<keyword evidence="1" id="KW-0808">Transferase</keyword>
<dbReference type="EMBL" id="JBHSOZ010000010">
    <property type="protein sequence ID" value="MFC5714159.1"/>
    <property type="molecule type" value="Genomic_DNA"/>
</dbReference>
<dbReference type="GO" id="GO:0102208">
    <property type="term" value="F:2-polyprenyl-6-hydroxyphenol methylase activity"/>
    <property type="evidence" value="ECO:0007669"/>
    <property type="project" value="UniProtKB-EC"/>
</dbReference>
<dbReference type="EC" id="2.1.1.222" evidence="1"/>
<dbReference type="Gene3D" id="2.20.25.110">
    <property type="entry name" value="S-adenosyl-L-methionine-dependent methyltransferases"/>
    <property type="match status" value="1"/>
</dbReference>
<dbReference type="GO" id="GO:0032259">
    <property type="term" value="P:methylation"/>
    <property type="evidence" value="ECO:0007669"/>
    <property type="project" value="UniProtKB-KW"/>
</dbReference>
<dbReference type="InterPro" id="IPR029063">
    <property type="entry name" value="SAM-dependent_MTases_sf"/>
</dbReference>
<name>A0ABW0YNW3_9BACI</name>
<proteinExistence type="predicted"/>
<evidence type="ECO:0000313" key="1">
    <source>
        <dbReference type="EMBL" id="MFC5714159.1"/>
    </source>
</evidence>
<dbReference type="PANTHER" id="PTHR43591:SF110">
    <property type="entry name" value="RHODANESE DOMAIN-CONTAINING PROTEIN"/>
    <property type="match status" value="1"/>
</dbReference>
<dbReference type="Proteomes" id="UP001596142">
    <property type="component" value="Unassembled WGS sequence"/>
</dbReference>
<protein>
    <submittedName>
        <fullName evidence="1">Class I SAM-dependent methyltransferase</fullName>
        <ecNumber evidence="1">2.1.1.222</ecNumber>
        <ecNumber evidence="1">2.1.1.64</ecNumber>
    </submittedName>
</protein>
<accession>A0ABW0YNW3</accession>
<keyword evidence="2" id="KW-1185">Reference proteome</keyword>
<dbReference type="CDD" id="cd02440">
    <property type="entry name" value="AdoMet_MTases"/>
    <property type="match status" value="1"/>
</dbReference>
<dbReference type="EC" id="2.1.1.64" evidence="1"/>
<dbReference type="PANTHER" id="PTHR43591">
    <property type="entry name" value="METHYLTRANSFERASE"/>
    <property type="match status" value="1"/>
</dbReference>
<reference evidence="2" key="1">
    <citation type="journal article" date="2019" name="Int. J. Syst. Evol. Microbiol.">
        <title>The Global Catalogue of Microorganisms (GCM) 10K type strain sequencing project: providing services to taxonomists for standard genome sequencing and annotation.</title>
        <authorList>
            <consortium name="The Broad Institute Genomics Platform"/>
            <consortium name="The Broad Institute Genome Sequencing Center for Infectious Disease"/>
            <person name="Wu L."/>
            <person name="Ma J."/>
        </authorList>
    </citation>
    <scope>NUCLEOTIDE SEQUENCE [LARGE SCALE GENOMIC DNA]</scope>
    <source>
        <strain evidence="2">CECT 7184</strain>
    </source>
</reference>